<sequence>MNRAAHRHLSSALCIVAVVSWVLTISADVALIANGAVLNTIRDLTINPYGQSTGFVDSFKQRCASDGRLPKNLFVNATSDPRRLVCSSLPTTDPCSLQTLRKELLEDDSEVTSDELTSVDTFMLMNISLAHPSYNWTVNSTIGSFPVLTNRTTPSETVSTWLAQTRYSKMNISSNCLCIDQVFLVTSIGRIVQDDVLINLLLQGPNSTDAVRAASEVVLHCVFGTAIGIAAPGGVGMVARDMLMYDAANGSLIEFQTTDDLSTALRALWSQAAWSDVMNPTFIDNRSATPALGHWPLLATSPVGNTLMQMPATTLVTMWFGTLNFCNIDISTIRYIINGVERSSGVVVEVDWSLLDVYAVLPLEMAKAMTILATVVDASTCNLFCGSGYNATRFTNINSTFGPGIATAPCRYTCLLVSTYQPLHNMTDAQRRDQESSLQWLLPPLFAQTFDTTSTTRALQLNLSFYLAKGVLDGQNYISFTTWNSFDDDVTPTFLLGGLFSVERGLNKAKYIVIDRENMQVGVSPTVSSVTLSSSTTPKLDDVCTPIPECGDDEVLIVEINRCVNTLCAAYFYMEVSKTTGQCWLNTTYVGMAGFLLGVIAVGEFLLTFIDFQTASVLRKMQAKSDSTTTS</sequence>
<feature type="chain" id="PRO_5006621696" evidence="2">
    <location>
        <begin position="28"/>
        <end position="631"/>
    </location>
</feature>
<dbReference type="Proteomes" id="UP000051952">
    <property type="component" value="Unassembled WGS sequence"/>
</dbReference>
<dbReference type="EMBL" id="CYKH01000513">
    <property type="protein sequence ID" value="CUG03892.1"/>
    <property type="molecule type" value="Genomic_DNA"/>
</dbReference>
<feature type="signal peptide" evidence="2">
    <location>
        <begin position="1"/>
        <end position="27"/>
    </location>
</feature>
<keyword evidence="1" id="KW-0812">Transmembrane</keyword>
<keyword evidence="1" id="KW-1133">Transmembrane helix</keyword>
<keyword evidence="1" id="KW-0472">Membrane</keyword>
<keyword evidence="2" id="KW-0732">Signal</keyword>
<evidence type="ECO:0000256" key="2">
    <source>
        <dbReference type="SAM" id="SignalP"/>
    </source>
</evidence>
<feature type="transmembrane region" description="Helical" evidence="1">
    <location>
        <begin position="589"/>
        <end position="612"/>
    </location>
</feature>
<gene>
    <name evidence="3" type="ORF">BSAL_70310</name>
</gene>
<dbReference type="AlphaFoldDB" id="A0A0S4IVK4"/>
<name>A0A0S4IVK4_BODSA</name>
<accession>A0A0S4IVK4</accession>
<evidence type="ECO:0000256" key="1">
    <source>
        <dbReference type="SAM" id="Phobius"/>
    </source>
</evidence>
<organism evidence="3 4">
    <name type="scientific">Bodo saltans</name>
    <name type="common">Flagellated protozoan</name>
    <dbReference type="NCBI Taxonomy" id="75058"/>
    <lineage>
        <taxon>Eukaryota</taxon>
        <taxon>Discoba</taxon>
        <taxon>Euglenozoa</taxon>
        <taxon>Kinetoplastea</taxon>
        <taxon>Metakinetoplastina</taxon>
        <taxon>Eubodonida</taxon>
        <taxon>Bodonidae</taxon>
        <taxon>Bodo</taxon>
    </lineage>
</organism>
<reference evidence="4" key="1">
    <citation type="submission" date="2015-09" db="EMBL/GenBank/DDBJ databases">
        <authorList>
            <consortium name="Pathogen Informatics"/>
        </authorList>
    </citation>
    <scope>NUCLEOTIDE SEQUENCE [LARGE SCALE GENOMIC DNA]</scope>
    <source>
        <strain evidence="4">Lake Konstanz</strain>
    </source>
</reference>
<dbReference type="VEuPathDB" id="TriTrypDB:BSAL_70310"/>
<keyword evidence="4" id="KW-1185">Reference proteome</keyword>
<protein>
    <submittedName>
        <fullName evidence="3">Membrane-associated protein, putative</fullName>
    </submittedName>
</protein>
<evidence type="ECO:0000313" key="3">
    <source>
        <dbReference type="EMBL" id="CUG03892.1"/>
    </source>
</evidence>
<evidence type="ECO:0000313" key="4">
    <source>
        <dbReference type="Proteomes" id="UP000051952"/>
    </source>
</evidence>
<proteinExistence type="predicted"/>